<organism evidence="5 6">
    <name type="scientific">Tanacetum coccineum</name>
    <dbReference type="NCBI Taxonomy" id="301880"/>
    <lineage>
        <taxon>Eukaryota</taxon>
        <taxon>Viridiplantae</taxon>
        <taxon>Streptophyta</taxon>
        <taxon>Embryophyta</taxon>
        <taxon>Tracheophyta</taxon>
        <taxon>Spermatophyta</taxon>
        <taxon>Magnoliopsida</taxon>
        <taxon>eudicotyledons</taxon>
        <taxon>Gunneridae</taxon>
        <taxon>Pentapetalae</taxon>
        <taxon>asterids</taxon>
        <taxon>campanulids</taxon>
        <taxon>Asterales</taxon>
        <taxon>Asteraceae</taxon>
        <taxon>Asteroideae</taxon>
        <taxon>Anthemideae</taxon>
        <taxon>Anthemidinae</taxon>
        <taxon>Tanacetum</taxon>
    </lineage>
</organism>
<dbReference type="Gene3D" id="3.30.420.10">
    <property type="entry name" value="Ribonuclease H-like superfamily/Ribonuclease H"/>
    <property type="match status" value="1"/>
</dbReference>
<dbReference type="InterPro" id="IPR039537">
    <property type="entry name" value="Retrotran_Ty1/copia-like"/>
</dbReference>
<feature type="compositionally biased region" description="Polar residues" evidence="2">
    <location>
        <begin position="441"/>
        <end position="484"/>
    </location>
</feature>
<dbReference type="PANTHER" id="PTHR42648">
    <property type="entry name" value="TRANSPOSASE, PUTATIVE-RELATED"/>
    <property type="match status" value="1"/>
</dbReference>
<keyword evidence="6" id="KW-1185">Reference proteome</keyword>
<dbReference type="InterPro" id="IPR054722">
    <property type="entry name" value="PolX-like_BBD"/>
</dbReference>
<sequence>MTTLADKAILSGADNRPPMLEKDMYDSWKNRMELYMMNRQHERMILESVESGPLIWPSIEENGVTRPNKYSELSATEAIQADCDVKATNIILQGLPPEVYALIYPLHSHDMNLNMKLEQFQVNTKFLNTLPPEWSKFVTDVKLVRDLHTTNIDQLHAYLGQHEFHANEAVVQNFNSSPQQDALISSVIEQLKTQVVNCTKINLENKSVNDTLTTELERYKEQVKVLKEGQNIDLKSKDNVFDSCAYLFGLSEFMNSTEPTLSSRPIKFEVPKELPKVSMVHTSLKKLKHHLAGFDVVVKERTTTIAITEGSWGFEHTKAYFRDEIIPFVKALKDLFNTLNQYFVDELSEVQNVFHQMEQEKVLVITTLKDDLRKLKGKALADNDVTKHTIDPEMLKIDEEAAILREIVEQGKSQNPLNTSLDSALAVTPKNKDKRVRFTEPVTSSGNTITKTASTSNLVSNKPMLSSTGVKPSTSASGSQPSGNTKKDKIQQTPSSTQKNKVEAHPRKVKSSLKNKDCVVAPKGTANVQHSKLNANSELKCVKCNGCMLSDNHDLCVLDFINNVNARVKSKSVKKSSKRKVWKPTGKVFTNIGYIWRPTGRTFTIVGNACPLTRITTTTEVPLRKPTDLENETPKPVVTLVYSRKPRKSKTNVPVSKSKVVQIVLWYLDSGCSKHMTGDRSQLTNFVNKFLGTVKFGNDHVAKILGYGDYQIGNVTISRVYYVEGLGHNLFSVGQFCDSNLEVAFRQHTCFIRNLEGVDLLTGSRGNNLYTLSLRDMMASSPICLLSKASKTKSWLWHRRLSHLNFGAINHLARHGLVRGLPKLKFEKDHLCSACAMGKSKKKPHKPKSEDTNQEKLYLLHMDLCGPMRVASVNGKKYNLVIVDDYSRFTWVKCLKSKDEALDFIIKFLKMIQKVDISHETSVARSPQQNGVVEKTGILFQPLFDELLNPSSSVDCPAPEKSIALIAEVVAPEPDASTGSPSSTTVDQDAPSPSNSQTTPETQSPIIPNDVEEDNHDLDVTHMNNDLFFGIPIPENDSEASRLGFELKNYKDALTQACWIEAMQEELHEFDRLEVWKLVPHPDKVMIITLKLIYKVKLDEMGGILKNKAHCCILVTVKKRELILRNPLLQ</sequence>
<dbReference type="Pfam" id="PF13976">
    <property type="entry name" value="gag_pre-integrs"/>
    <property type="match status" value="1"/>
</dbReference>
<dbReference type="InterPro" id="IPR012337">
    <property type="entry name" value="RNaseH-like_sf"/>
</dbReference>
<feature type="domain" description="Retrovirus-related Pol polyprotein from transposon TNT 1-94-like beta-barrel" evidence="4">
    <location>
        <begin position="666"/>
        <end position="739"/>
    </location>
</feature>
<feature type="region of interest" description="Disordered" evidence="2">
    <location>
        <begin position="414"/>
        <end position="514"/>
    </location>
</feature>
<gene>
    <name evidence="5" type="ORF">Tco_0625092</name>
</gene>
<evidence type="ECO:0000256" key="2">
    <source>
        <dbReference type="SAM" id="MobiDB-lite"/>
    </source>
</evidence>
<dbReference type="Proteomes" id="UP001151760">
    <property type="component" value="Unassembled WGS sequence"/>
</dbReference>
<name>A0ABQ4WFX5_9ASTR</name>
<evidence type="ECO:0000256" key="1">
    <source>
        <dbReference type="ARBA" id="ARBA00022670"/>
    </source>
</evidence>
<keyword evidence="1" id="KW-0378">Hydrolase</keyword>
<accession>A0ABQ4WFX5</accession>
<protein>
    <submittedName>
        <fullName evidence="5">Retrovirus-related pol polyprotein from transposon TNT 1-94</fullName>
    </submittedName>
</protein>
<evidence type="ECO:0000313" key="6">
    <source>
        <dbReference type="Proteomes" id="UP001151760"/>
    </source>
</evidence>
<comment type="caution">
    <text evidence="5">The sequence shown here is derived from an EMBL/GenBank/DDBJ whole genome shotgun (WGS) entry which is preliminary data.</text>
</comment>
<evidence type="ECO:0000259" key="4">
    <source>
        <dbReference type="Pfam" id="PF22936"/>
    </source>
</evidence>
<dbReference type="Pfam" id="PF22936">
    <property type="entry name" value="Pol_BBD"/>
    <property type="match status" value="1"/>
</dbReference>
<feature type="compositionally biased region" description="Polar residues" evidence="2">
    <location>
        <begin position="977"/>
        <end position="1006"/>
    </location>
</feature>
<feature type="region of interest" description="Disordered" evidence="2">
    <location>
        <begin position="973"/>
        <end position="1013"/>
    </location>
</feature>
<dbReference type="PANTHER" id="PTHR42648:SF21">
    <property type="entry name" value="CYSTEINE-RICH RLK (RECEPTOR-LIKE PROTEIN KINASE) 8"/>
    <property type="match status" value="1"/>
</dbReference>
<dbReference type="InterPro" id="IPR036397">
    <property type="entry name" value="RNaseH_sf"/>
</dbReference>
<keyword evidence="1" id="KW-0645">Protease</keyword>
<reference evidence="5" key="2">
    <citation type="submission" date="2022-01" db="EMBL/GenBank/DDBJ databases">
        <authorList>
            <person name="Yamashiro T."/>
            <person name="Shiraishi A."/>
            <person name="Satake H."/>
            <person name="Nakayama K."/>
        </authorList>
    </citation>
    <scope>NUCLEOTIDE SEQUENCE</scope>
</reference>
<dbReference type="SUPFAM" id="SSF53098">
    <property type="entry name" value="Ribonuclease H-like"/>
    <property type="match status" value="1"/>
</dbReference>
<dbReference type="InterPro" id="IPR025724">
    <property type="entry name" value="GAG-pre-integrase_dom"/>
</dbReference>
<evidence type="ECO:0000313" key="5">
    <source>
        <dbReference type="EMBL" id="GJS51730.1"/>
    </source>
</evidence>
<dbReference type="EMBL" id="BQNB010008605">
    <property type="protein sequence ID" value="GJS51730.1"/>
    <property type="molecule type" value="Genomic_DNA"/>
</dbReference>
<reference evidence="5" key="1">
    <citation type="journal article" date="2022" name="Int. J. Mol. Sci.">
        <title>Draft Genome of Tanacetum Coccineum: Genomic Comparison of Closely Related Tanacetum-Family Plants.</title>
        <authorList>
            <person name="Yamashiro T."/>
            <person name="Shiraishi A."/>
            <person name="Nakayama K."/>
            <person name="Satake H."/>
        </authorList>
    </citation>
    <scope>NUCLEOTIDE SEQUENCE</scope>
</reference>
<feature type="domain" description="GAG-pre-integrase" evidence="3">
    <location>
        <begin position="768"/>
        <end position="840"/>
    </location>
</feature>
<evidence type="ECO:0000259" key="3">
    <source>
        <dbReference type="Pfam" id="PF13976"/>
    </source>
</evidence>
<proteinExistence type="predicted"/>